<feature type="region of interest" description="Disordered" evidence="1">
    <location>
        <begin position="34"/>
        <end position="146"/>
    </location>
</feature>
<evidence type="ECO:0000313" key="3">
    <source>
        <dbReference type="EMBL" id="VAW77802.1"/>
    </source>
</evidence>
<dbReference type="InterPro" id="IPR025392">
    <property type="entry name" value="DUF4124"/>
</dbReference>
<sequence>MHQASIFSALLLLVATAANAAMFKWTDANGHVQYGQHPPAGVDAKNIQAGSKPKSTPASPSLQQQVEALDKRLAGKAKQEAEAKQKQQNAKNRKINCENARKNIERMNYGGNRLAQMPDGSYQRLDEKQKQAQINKNKKAIKEFCD</sequence>
<gene>
    <name evidence="3" type="ORF">MNBD_GAMMA13-1544</name>
</gene>
<name>A0A3B0YRD6_9ZZZZ</name>
<dbReference type="AlphaFoldDB" id="A0A3B0YRD6"/>
<feature type="compositionally biased region" description="Basic and acidic residues" evidence="1">
    <location>
        <begin position="68"/>
        <end position="85"/>
    </location>
</feature>
<feature type="compositionally biased region" description="Basic and acidic residues" evidence="1">
    <location>
        <begin position="95"/>
        <end position="105"/>
    </location>
</feature>
<feature type="compositionally biased region" description="Polar residues" evidence="1">
    <location>
        <begin position="53"/>
        <end position="66"/>
    </location>
</feature>
<organism evidence="3">
    <name type="scientific">hydrothermal vent metagenome</name>
    <dbReference type="NCBI Taxonomy" id="652676"/>
    <lineage>
        <taxon>unclassified sequences</taxon>
        <taxon>metagenomes</taxon>
        <taxon>ecological metagenomes</taxon>
    </lineage>
</organism>
<proteinExistence type="predicted"/>
<dbReference type="EMBL" id="UOFK01000128">
    <property type="protein sequence ID" value="VAW77802.1"/>
    <property type="molecule type" value="Genomic_DNA"/>
</dbReference>
<feature type="domain" description="DUF4124" evidence="2">
    <location>
        <begin position="9"/>
        <end position="60"/>
    </location>
</feature>
<evidence type="ECO:0000259" key="2">
    <source>
        <dbReference type="Pfam" id="PF13511"/>
    </source>
</evidence>
<dbReference type="Pfam" id="PF13511">
    <property type="entry name" value="DUF4124"/>
    <property type="match status" value="1"/>
</dbReference>
<accession>A0A3B0YRD6</accession>
<evidence type="ECO:0000256" key="1">
    <source>
        <dbReference type="SAM" id="MobiDB-lite"/>
    </source>
</evidence>
<reference evidence="3" key="1">
    <citation type="submission" date="2018-06" db="EMBL/GenBank/DDBJ databases">
        <authorList>
            <person name="Zhirakovskaya E."/>
        </authorList>
    </citation>
    <scope>NUCLEOTIDE SEQUENCE</scope>
</reference>
<protein>
    <recommendedName>
        <fullName evidence="2">DUF4124 domain-containing protein</fullName>
    </recommendedName>
</protein>